<protein>
    <submittedName>
        <fullName evidence="2">Uncharacterized protein</fullName>
    </submittedName>
</protein>
<evidence type="ECO:0000313" key="2">
    <source>
        <dbReference type="EMBL" id="TKV61397.1"/>
    </source>
</evidence>
<feature type="region of interest" description="Disordered" evidence="1">
    <location>
        <begin position="71"/>
        <end position="160"/>
    </location>
</feature>
<reference evidence="2 3" key="1">
    <citation type="submission" date="2019-05" db="EMBL/GenBank/DDBJ databases">
        <title>Nakamurella sp. N5BH11, whole genome shotgun sequence.</title>
        <authorList>
            <person name="Tuo L."/>
        </authorList>
    </citation>
    <scope>NUCLEOTIDE SEQUENCE [LARGE SCALE GENOMIC DNA]</scope>
    <source>
        <strain evidence="2 3">N5BH11</strain>
    </source>
</reference>
<keyword evidence="3" id="KW-1185">Reference proteome</keyword>
<dbReference type="Proteomes" id="UP000306985">
    <property type="component" value="Unassembled WGS sequence"/>
</dbReference>
<evidence type="ECO:0000313" key="3">
    <source>
        <dbReference type="Proteomes" id="UP000306985"/>
    </source>
</evidence>
<dbReference type="AlphaFoldDB" id="A0A4U6QLF3"/>
<dbReference type="OrthoDB" id="5189560at2"/>
<sequence>MPPRRRTTAPEPLDIDRLRADLAAGKTVRVAIASSAQFPDGASGRVRGVGDPDVVGAEFVEVEVTVNGVKDVVPFAPADLAPPTARRRPGPADQSGEPAPAPLPAQRTPAAVAPSPALRPLPAAPPPPPLTPERVDPSPATASAKPAPARRSTAAARPGKAISVTVATSDADPTAWRVEARIGSRVVIKPTPISPARAWDLVQSLDNEPLSTAVGAVLEQHRQATQARAQALAAELQALQAELAALPAAGDPPAAG</sequence>
<dbReference type="InterPro" id="IPR046282">
    <property type="entry name" value="DUF6319"/>
</dbReference>
<evidence type="ECO:0000256" key="1">
    <source>
        <dbReference type="SAM" id="MobiDB-lite"/>
    </source>
</evidence>
<gene>
    <name evidence="2" type="ORF">FDO65_07365</name>
</gene>
<feature type="compositionally biased region" description="Low complexity" evidence="1">
    <location>
        <begin position="137"/>
        <end position="158"/>
    </location>
</feature>
<comment type="caution">
    <text evidence="2">The sequence shown here is derived from an EMBL/GenBank/DDBJ whole genome shotgun (WGS) entry which is preliminary data.</text>
</comment>
<name>A0A4U6QLF3_9ACTN</name>
<dbReference type="EMBL" id="SZZH01000001">
    <property type="protein sequence ID" value="TKV61397.1"/>
    <property type="molecule type" value="Genomic_DNA"/>
</dbReference>
<proteinExistence type="predicted"/>
<accession>A0A4U6QLF3</accession>
<dbReference type="RefSeq" id="WP_137448701.1">
    <property type="nucleotide sequence ID" value="NZ_SZZH01000001.1"/>
</dbReference>
<dbReference type="Pfam" id="PF19844">
    <property type="entry name" value="DUF6319"/>
    <property type="match status" value="1"/>
</dbReference>
<organism evidence="2 3">
    <name type="scientific">Nakamurella flava</name>
    <dbReference type="NCBI Taxonomy" id="2576308"/>
    <lineage>
        <taxon>Bacteria</taxon>
        <taxon>Bacillati</taxon>
        <taxon>Actinomycetota</taxon>
        <taxon>Actinomycetes</taxon>
        <taxon>Nakamurellales</taxon>
        <taxon>Nakamurellaceae</taxon>
        <taxon>Nakamurella</taxon>
    </lineage>
</organism>
<feature type="compositionally biased region" description="Pro residues" evidence="1">
    <location>
        <begin position="117"/>
        <end position="131"/>
    </location>
</feature>